<proteinExistence type="predicted"/>
<evidence type="ECO:0000313" key="2">
    <source>
        <dbReference type="Proteomes" id="UP001629462"/>
    </source>
</evidence>
<name>A0ABW9CXC0_9BURK</name>
<organism evidence="1 2">
    <name type="scientific">Caballeronia jiangsuensis</name>
    <dbReference type="NCBI Taxonomy" id="1458357"/>
    <lineage>
        <taxon>Bacteria</taxon>
        <taxon>Pseudomonadati</taxon>
        <taxon>Pseudomonadota</taxon>
        <taxon>Betaproteobacteria</taxon>
        <taxon>Burkholderiales</taxon>
        <taxon>Burkholderiaceae</taxon>
        <taxon>Caballeronia</taxon>
    </lineage>
</organism>
<comment type="caution">
    <text evidence="1">The sequence shown here is derived from an EMBL/GenBank/DDBJ whole genome shotgun (WGS) entry which is preliminary data.</text>
</comment>
<dbReference type="EMBL" id="JAQQDB010000048">
    <property type="protein sequence ID" value="MFM0522267.1"/>
    <property type="molecule type" value="Genomic_DNA"/>
</dbReference>
<protein>
    <submittedName>
        <fullName evidence="1">Uncharacterized protein</fullName>
    </submittedName>
</protein>
<evidence type="ECO:0000313" key="1">
    <source>
        <dbReference type="EMBL" id="MFM0522267.1"/>
    </source>
</evidence>
<dbReference type="RefSeq" id="WP_408163748.1">
    <property type="nucleotide sequence ID" value="NZ_JAQQDB010000048.1"/>
</dbReference>
<keyword evidence="2" id="KW-1185">Reference proteome</keyword>
<gene>
    <name evidence="1" type="ORF">PQR08_33130</name>
</gene>
<accession>A0ABW9CXC0</accession>
<dbReference type="Proteomes" id="UP001629462">
    <property type="component" value="Unassembled WGS sequence"/>
</dbReference>
<reference evidence="1 2" key="1">
    <citation type="journal article" date="2024" name="Chem. Sci.">
        <title>Discovery of megapolipeptins by genome mining of a Burkholderiales bacteria collection.</title>
        <authorList>
            <person name="Paulo B.S."/>
            <person name="Recchia M.J.J."/>
            <person name="Lee S."/>
            <person name="Fergusson C.H."/>
            <person name="Romanowski S.B."/>
            <person name="Hernandez A."/>
            <person name="Krull N."/>
            <person name="Liu D.Y."/>
            <person name="Cavanagh H."/>
            <person name="Bos A."/>
            <person name="Gray C.A."/>
            <person name="Murphy B.T."/>
            <person name="Linington R.G."/>
            <person name="Eustaquio A.S."/>
        </authorList>
    </citation>
    <scope>NUCLEOTIDE SEQUENCE [LARGE SCALE GENOMIC DNA]</scope>
    <source>
        <strain evidence="1 2">RL17-374-BIF-D</strain>
    </source>
</reference>
<sequence length="268" mass="28753">MQSDDLFVQVHRRKLCCVLDPALVLGTRLGFEFALRVAAVLEPWLTRSFWQVIDASELLMPQLVGADSANDPREFDAWDANDDLTRPLPAALEAWIGLRERTDAGSWPFRWVGDNLAESQLQASADAGVVTRYETLAESLGARVERFGDAPGGWDQTDASLDALALSAALDSAVVLMAAAGGAPPRPVQALARIGRPAQLLDPMPASHAASLFGAERELLRSALAAAGLAGLVQDLPPLAALHVNVARPNDGAGGNPWDRAQAWWYFL</sequence>